<evidence type="ECO:0000313" key="6">
    <source>
        <dbReference type="Proteomes" id="UP001155241"/>
    </source>
</evidence>
<keyword evidence="1" id="KW-0805">Transcription regulation</keyword>
<dbReference type="SUPFAM" id="SSF46785">
    <property type="entry name" value="Winged helix' DNA-binding domain"/>
    <property type="match status" value="1"/>
</dbReference>
<dbReference type="GO" id="GO:0003677">
    <property type="term" value="F:DNA binding"/>
    <property type="evidence" value="ECO:0007669"/>
    <property type="project" value="UniProtKB-KW"/>
</dbReference>
<organism evidence="5 6">
    <name type="scientific">Aeoliella straminimaris</name>
    <dbReference type="NCBI Taxonomy" id="2954799"/>
    <lineage>
        <taxon>Bacteria</taxon>
        <taxon>Pseudomonadati</taxon>
        <taxon>Planctomycetota</taxon>
        <taxon>Planctomycetia</taxon>
        <taxon>Pirellulales</taxon>
        <taxon>Lacipirellulaceae</taxon>
        <taxon>Aeoliella</taxon>
    </lineage>
</organism>
<dbReference type="EMBL" id="JAMXLR010000038">
    <property type="protein sequence ID" value="MCO6044765.1"/>
    <property type="molecule type" value="Genomic_DNA"/>
</dbReference>
<dbReference type="PANTHER" id="PTHR43537:SF24">
    <property type="entry name" value="GLUCONATE OPERON TRANSCRIPTIONAL REPRESSOR"/>
    <property type="match status" value="1"/>
</dbReference>
<dbReference type="SMART" id="SM00345">
    <property type="entry name" value="HTH_GNTR"/>
    <property type="match status" value="1"/>
</dbReference>
<evidence type="ECO:0000256" key="1">
    <source>
        <dbReference type="ARBA" id="ARBA00023015"/>
    </source>
</evidence>
<feature type="domain" description="HTH gntR-type" evidence="4">
    <location>
        <begin position="4"/>
        <end position="71"/>
    </location>
</feature>
<protein>
    <submittedName>
        <fullName evidence="5">GntR family transcriptional regulator</fullName>
    </submittedName>
</protein>
<dbReference type="PANTHER" id="PTHR43537">
    <property type="entry name" value="TRANSCRIPTIONAL REGULATOR, GNTR FAMILY"/>
    <property type="match status" value="1"/>
</dbReference>
<sequence length="229" mass="24924">MSTTTQANRAYEHLRDKLIAGQFEPGTRLLYGPIGREIGVSATPVREAAGQLAQEGLIDLIPQLGAVVRRLDRSELIEIYEVRLAIEPYAARLAALRANNGQIARLEKKLARLMELTTRQKGSASKFASKRTASQFNKADCEFHLCMIEATGNREMMRAAGQSHGLTRVFGTRRHRFDASSMQATCDEHKAILDAIRSKAPIRAAKAAAKHISNGLQLSLQGAAAGSSA</sequence>
<dbReference type="InterPro" id="IPR036388">
    <property type="entry name" value="WH-like_DNA-bd_sf"/>
</dbReference>
<keyword evidence="6" id="KW-1185">Reference proteome</keyword>
<dbReference type="GO" id="GO:0003700">
    <property type="term" value="F:DNA-binding transcription factor activity"/>
    <property type="evidence" value="ECO:0007669"/>
    <property type="project" value="InterPro"/>
</dbReference>
<dbReference type="InterPro" id="IPR011711">
    <property type="entry name" value="GntR_C"/>
</dbReference>
<dbReference type="RefSeq" id="WP_252852881.1">
    <property type="nucleotide sequence ID" value="NZ_JAMXLR010000038.1"/>
</dbReference>
<evidence type="ECO:0000313" key="5">
    <source>
        <dbReference type="EMBL" id="MCO6044765.1"/>
    </source>
</evidence>
<name>A0A9X2F9B6_9BACT</name>
<evidence type="ECO:0000256" key="3">
    <source>
        <dbReference type="ARBA" id="ARBA00023163"/>
    </source>
</evidence>
<proteinExistence type="predicted"/>
<accession>A0A9X2F9B6</accession>
<reference evidence="5" key="1">
    <citation type="submission" date="2022-06" db="EMBL/GenBank/DDBJ databases">
        <title>Aeoliella straminimaris, a novel planctomycete from sediments.</title>
        <authorList>
            <person name="Vitorino I.R."/>
            <person name="Lage O.M."/>
        </authorList>
    </citation>
    <scope>NUCLEOTIDE SEQUENCE</scope>
    <source>
        <strain evidence="5">ICT_H6.2</strain>
    </source>
</reference>
<comment type="caution">
    <text evidence="5">The sequence shown here is derived from an EMBL/GenBank/DDBJ whole genome shotgun (WGS) entry which is preliminary data.</text>
</comment>
<gene>
    <name evidence="5" type="ORF">NG895_12680</name>
</gene>
<dbReference type="SMART" id="SM00895">
    <property type="entry name" value="FCD"/>
    <property type="match status" value="1"/>
</dbReference>
<dbReference type="Pfam" id="PF07729">
    <property type="entry name" value="FCD"/>
    <property type="match status" value="1"/>
</dbReference>
<dbReference type="SUPFAM" id="SSF48008">
    <property type="entry name" value="GntR ligand-binding domain-like"/>
    <property type="match status" value="1"/>
</dbReference>
<dbReference type="PROSITE" id="PS50949">
    <property type="entry name" value="HTH_GNTR"/>
    <property type="match status" value="1"/>
</dbReference>
<evidence type="ECO:0000259" key="4">
    <source>
        <dbReference type="PROSITE" id="PS50949"/>
    </source>
</evidence>
<dbReference type="AlphaFoldDB" id="A0A9X2F9B6"/>
<keyword evidence="3" id="KW-0804">Transcription</keyword>
<dbReference type="Gene3D" id="1.10.10.10">
    <property type="entry name" value="Winged helix-like DNA-binding domain superfamily/Winged helix DNA-binding domain"/>
    <property type="match status" value="1"/>
</dbReference>
<dbReference type="InterPro" id="IPR036390">
    <property type="entry name" value="WH_DNA-bd_sf"/>
</dbReference>
<dbReference type="Gene3D" id="1.20.120.530">
    <property type="entry name" value="GntR ligand-binding domain-like"/>
    <property type="match status" value="1"/>
</dbReference>
<dbReference type="InterPro" id="IPR000524">
    <property type="entry name" value="Tscrpt_reg_HTH_GntR"/>
</dbReference>
<dbReference type="InterPro" id="IPR008920">
    <property type="entry name" value="TF_FadR/GntR_C"/>
</dbReference>
<dbReference type="Pfam" id="PF00392">
    <property type="entry name" value="GntR"/>
    <property type="match status" value="1"/>
</dbReference>
<dbReference type="Proteomes" id="UP001155241">
    <property type="component" value="Unassembled WGS sequence"/>
</dbReference>
<evidence type="ECO:0000256" key="2">
    <source>
        <dbReference type="ARBA" id="ARBA00023125"/>
    </source>
</evidence>
<keyword evidence="2" id="KW-0238">DNA-binding</keyword>